<sequence>MARSHLEPVTERSQDGESGGRTESTTDDRKTSGDASTASSHTAERSPTLPVDDVFEILSNRRRRHTITYLNENGTEPVPIRELAASVAARENDTSVQDVTYKERKRVYTSLHQLHLEKMDGLGIIEYDRDRGLIERTETTDRFGTYLDSVAADGIAWNNVSLAVAACCLVGVGIAWSGVVPSVSRAGFAVAFLVAAVFALVSSAHAVDAHRER</sequence>
<gene>
    <name evidence="4" type="ORF">ACFQE6_19195</name>
</gene>
<dbReference type="Pfam" id="PF24035">
    <property type="entry name" value="DUF7344"/>
    <property type="match status" value="1"/>
</dbReference>
<keyword evidence="2" id="KW-0812">Transmembrane</keyword>
<dbReference type="Proteomes" id="UP001596383">
    <property type="component" value="Unassembled WGS sequence"/>
</dbReference>
<proteinExistence type="predicted"/>
<keyword evidence="2" id="KW-1133">Transmembrane helix</keyword>
<feature type="region of interest" description="Disordered" evidence="1">
    <location>
        <begin position="1"/>
        <end position="51"/>
    </location>
</feature>
<evidence type="ECO:0000259" key="3">
    <source>
        <dbReference type="Pfam" id="PF24035"/>
    </source>
</evidence>
<feature type="transmembrane region" description="Helical" evidence="2">
    <location>
        <begin position="160"/>
        <end position="180"/>
    </location>
</feature>
<dbReference type="AlphaFoldDB" id="A0ABD5SNZ8"/>
<protein>
    <recommendedName>
        <fullName evidence="3">DUF7344 domain-containing protein</fullName>
    </recommendedName>
</protein>
<feature type="domain" description="DUF7344" evidence="3">
    <location>
        <begin position="55"/>
        <end position="135"/>
    </location>
</feature>
<dbReference type="InterPro" id="IPR055768">
    <property type="entry name" value="DUF7344"/>
</dbReference>
<feature type="compositionally biased region" description="Basic and acidic residues" evidence="1">
    <location>
        <begin position="1"/>
        <end position="32"/>
    </location>
</feature>
<evidence type="ECO:0000313" key="5">
    <source>
        <dbReference type="Proteomes" id="UP001596383"/>
    </source>
</evidence>
<accession>A0ABD5SNZ8</accession>
<keyword evidence="5" id="KW-1185">Reference proteome</keyword>
<evidence type="ECO:0000256" key="1">
    <source>
        <dbReference type="SAM" id="MobiDB-lite"/>
    </source>
</evidence>
<feature type="transmembrane region" description="Helical" evidence="2">
    <location>
        <begin position="186"/>
        <end position="207"/>
    </location>
</feature>
<dbReference type="EMBL" id="JBHSWV010000318">
    <property type="protein sequence ID" value="MFC6767025.1"/>
    <property type="molecule type" value="Genomic_DNA"/>
</dbReference>
<name>A0ABD5SNZ8_9EURY</name>
<comment type="caution">
    <text evidence="4">The sequence shown here is derived from an EMBL/GenBank/DDBJ whole genome shotgun (WGS) entry which is preliminary data.</text>
</comment>
<keyword evidence="2" id="KW-0472">Membrane</keyword>
<evidence type="ECO:0000313" key="4">
    <source>
        <dbReference type="EMBL" id="MFC6767025.1"/>
    </source>
</evidence>
<reference evidence="4 5" key="1">
    <citation type="journal article" date="2019" name="Int. J. Syst. Evol. Microbiol.">
        <title>The Global Catalogue of Microorganisms (GCM) 10K type strain sequencing project: providing services to taxonomists for standard genome sequencing and annotation.</title>
        <authorList>
            <consortium name="The Broad Institute Genomics Platform"/>
            <consortium name="The Broad Institute Genome Sequencing Center for Infectious Disease"/>
            <person name="Wu L."/>
            <person name="Ma J."/>
        </authorList>
    </citation>
    <scope>NUCLEOTIDE SEQUENCE [LARGE SCALE GENOMIC DNA]</scope>
    <source>
        <strain evidence="4 5">LMG 29247</strain>
    </source>
</reference>
<organism evidence="4 5">
    <name type="scientific">Natrinema soli</name>
    <dbReference type="NCBI Taxonomy" id="1930624"/>
    <lineage>
        <taxon>Archaea</taxon>
        <taxon>Methanobacteriati</taxon>
        <taxon>Methanobacteriota</taxon>
        <taxon>Stenosarchaea group</taxon>
        <taxon>Halobacteria</taxon>
        <taxon>Halobacteriales</taxon>
        <taxon>Natrialbaceae</taxon>
        <taxon>Natrinema</taxon>
    </lineage>
</organism>
<evidence type="ECO:0000256" key="2">
    <source>
        <dbReference type="SAM" id="Phobius"/>
    </source>
</evidence>
<dbReference type="RefSeq" id="WP_273739954.1">
    <property type="nucleotide sequence ID" value="NZ_JAQIVI010000318.1"/>
</dbReference>